<accession>A0A813CH77</accession>
<dbReference type="EMBL" id="CAJNJA010096352">
    <property type="protein sequence ID" value="CAE7942344.1"/>
    <property type="molecule type" value="Genomic_DNA"/>
</dbReference>
<protein>
    <submittedName>
        <fullName evidence="2">Uncharacterized protein</fullName>
    </submittedName>
</protein>
<proteinExistence type="predicted"/>
<evidence type="ECO:0000313" key="3">
    <source>
        <dbReference type="Proteomes" id="UP000601435"/>
    </source>
</evidence>
<feature type="compositionally biased region" description="Basic and acidic residues" evidence="1">
    <location>
        <begin position="291"/>
        <end position="304"/>
    </location>
</feature>
<evidence type="ECO:0000256" key="1">
    <source>
        <dbReference type="SAM" id="MobiDB-lite"/>
    </source>
</evidence>
<dbReference type="AlphaFoldDB" id="A0A813CH77"/>
<sequence length="1158" mass="129342">MYRMMRFVGRYKSARFDLKDASPRGRKSNFMDLNSSSGFALAILYVLKLADGAGLVHFGIKCGSFCGLNRGTSGRSACTPYGNIWHPSVIASNKLLERTTLLILLCTAMNGTWTIEQPEPGVVPPGPEQLAVLMGGQAENFKCWATDGGTYVQAMELCDELERQLQEDKETSYLQMQANEQLETVPVDILFCVNTLEASLSDLVKAGLMTDENTLVDPVVAPANIGPDTAGPDTACPQEEHGSPCKSDAYAVVDVAQERDDDEELEQASAMDMYLALTGLLSDGESDDAENGVKTEPDDTEAKMVKEKSRRKDLQVPAFVREQWESGNRSSMAQLLQQVNFNKDEFVASLEVQIKKKNKVLVEVEEGWYSKEEMLNDLNWLNAYDGQEEFWIQVRELGKRKHSQSYEETHKKIKQADDLPEVPKCLQGFKELDDLNNRLMLDGTKPSAGTQQGQTGLEMEIKLMEAQYDKCCELKAQAESQGMSEEILALLYKAMESRIKEVTVVSSTQIDAVLASLCQRDEDQEQHAVGISSSATSFLKIVLLGCSASAKVAKASTAKKYYDKHDKQEKPHAATCRSAIRTARNLVSDLGDQAGSVAGLRELASCSETHSERDTNRLLTGKFGLALPIPIKTIPGMDGGLPIFRLRDWLSFLLKINGWHHLCGLKSSDPPREKAIWSAFWERYRALDPGHDIFKKADEGLVNLERCAAMLLHGDEGRGRRRQAFMVVSYHSCLGRGTAAAQRASKASKVKKPYLKMKTNFAGHTYTTRFLAGAMTKQMYHDNEDMFANLMTSIADEALHLATCGVADRYGQKHWMVILRTVGDWPWLHRAAKLKRTYANVVKRLDQKAGGICHLCDAGSDDVPFEEIGTRRPQWLATMYRTSPFEAAPFMARAPHNPQQLAAHYAFDVFHTVQLGIGRYLTGTMLALWSDRETGNVEDRFEALTVKYKAFCKATGRATHVSRLTKDLIQWGSTTDFPAASWYKGHLTTTVMEFLQHLGESIDLEGDDVELLLSMGTEAVVALNDFMRLLYELDVWVPPDDARRAGELSAKFLRRYNDCAVRARSLQRTLFPIQPKFHCLHHLALELLRASNLGLHALNPIVLSTQQSEDFIGRPSRLSRRVSSRGTVVRVMQRYLQSCYTEWVKAGLLVEAAGPREK</sequence>
<dbReference type="OrthoDB" id="10437137at2759"/>
<feature type="region of interest" description="Disordered" evidence="1">
    <location>
        <begin position="283"/>
        <end position="304"/>
    </location>
</feature>
<gene>
    <name evidence="2" type="ORF">SNEC2469_LOCUS34622</name>
</gene>
<keyword evidence="3" id="KW-1185">Reference proteome</keyword>
<name>A0A813CH77_9DINO</name>
<feature type="region of interest" description="Disordered" evidence="1">
    <location>
        <begin position="222"/>
        <end position="244"/>
    </location>
</feature>
<reference evidence="2" key="1">
    <citation type="submission" date="2021-02" db="EMBL/GenBank/DDBJ databases">
        <authorList>
            <person name="Dougan E. K."/>
            <person name="Rhodes N."/>
            <person name="Thang M."/>
            <person name="Chan C."/>
        </authorList>
    </citation>
    <scope>NUCLEOTIDE SEQUENCE</scope>
</reference>
<evidence type="ECO:0000313" key="2">
    <source>
        <dbReference type="EMBL" id="CAE7942344.1"/>
    </source>
</evidence>
<dbReference type="Proteomes" id="UP000601435">
    <property type="component" value="Unassembled WGS sequence"/>
</dbReference>
<comment type="caution">
    <text evidence="2">The sequence shown here is derived from an EMBL/GenBank/DDBJ whole genome shotgun (WGS) entry which is preliminary data.</text>
</comment>
<organism evidence="2 3">
    <name type="scientific">Symbiodinium necroappetens</name>
    <dbReference type="NCBI Taxonomy" id="1628268"/>
    <lineage>
        <taxon>Eukaryota</taxon>
        <taxon>Sar</taxon>
        <taxon>Alveolata</taxon>
        <taxon>Dinophyceae</taxon>
        <taxon>Suessiales</taxon>
        <taxon>Symbiodiniaceae</taxon>
        <taxon>Symbiodinium</taxon>
    </lineage>
</organism>